<dbReference type="Gene3D" id="1.10.533.10">
    <property type="entry name" value="Death Domain, Fas"/>
    <property type="match status" value="1"/>
</dbReference>
<dbReference type="InterPro" id="IPR011029">
    <property type="entry name" value="DEATH-like_dom_sf"/>
</dbReference>
<dbReference type="SUPFAM" id="SSF47986">
    <property type="entry name" value="DEATH domain"/>
    <property type="match status" value="1"/>
</dbReference>
<evidence type="ECO:0000259" key="1">
    <source>
        <dbReference type="Pfam" id="PF00619"/>
    </source>
</evidence>
<protein>
    <recommendedName>
        <fullName evidence="1">CARD domain-containing protein</fullName>
    </recommendedName>
</protein>
<dbReference type="GO" id="GO:0042981">
    <property type="term" value="P:regulation of apoptotic process"/>
    <property type="evidence" value="ECO:0007669"/>
    <property type="project" value="InterPro"/>
</dbReference>
<evidence type="ECO:0000313" key="2">
    <source>
        <dbReference type="Ensembl" id="ENSFHEP00000009059.1"/>
    </source>
</evidence>
<dbReference type="InterPro" id="IPR001315">
    <property type="entry name" value="CARD"/>
</dbReference>
<feature type="domain" description="CARD" evidence="1">
    <location>
        <begin position="5"/>
        <end position="50"/>
    </location>
</feature>
<dbReference type="Proteomes" id="UP000265000">
    <property type="component" value="Unplaced"/>
</dbReference>
<reference evidence="2" key="2">
    <citation type="submission" date="2025-09" db="UniProtKB">
        <authorList>
            <consortium name="Ensembl"/>
        </authorList>
    </citation>
    <scope>IDENTIFICATION</scope>
</reference>
<organism evidence="2 3">
    <name type="scientific">Fundulus heteroclitus</name>
    <name type="common">Killifish</name>
    <name type="synonym">Mummichog</name>
    <dbReference type="NCBI Taxonomy" id="8078"/>
    <lineage>
        <taxon>Eukaryota</taxon>
        <taxon>Metazoa</taxon>
        <taxon>Chordata</taxon>
        <taxon>Craniata</taxon>
        <taxon>Vertebrata</taxon>
        <taxon>Euteleostomi</taxon>
        <taxon>Actinopterygii</taxon>
        <taxon>Neopterygii</taxon>
        <taxon>Teleostei</taxon>
        <taxon>Neoteleostei</taxon>
        <taxon>Acanthomorphata</taxon>
        <taxon>Ovalentaria</taxon>
        <taxon>Atherinomorphae</taxon>
        <taxon>Cyprinodontiformes</taxon>
        <taxon>Fundulidae</taxon>
        <taxon>Fundulus</taxon>
    </lineage>
</organism>
<dbReference type="STRING" id="8078.ENSFHEP00000009059"/>
<dbReference type="Pfam" id="PF00619">
    <property type="entry name" value="CARD"/>
    <property type="match status" value="1"/>
</dbReference>
<reference evidence="2" key="1">
    <citation type="submission" date="2025-08" db="UniProtKB">
        <authorList>
            <consortium name="Ensembl"/>
        </authorList>
    </citation>
    <scope>IDENTIFICATION</scope>
</reference>
<sequence length="87" mass="9633">LNVREEFNQTRADKARSTIDGVRRKGKDSCKMMIHHLQLKDPKLSNQLGLSFALSTQPGFAAQPGEATQFCNAAKLTVLKGLYKNIS</sequence>
<dbReference type="Ensembl" id="ENSFHET00000001126.1">
    <property type="protein sequence ID" value="ENSFHEP00000009059.1"/>
    <property type="gene ID" value="ENSFHEG00000010275.1"/>
</dbReference>
<name>A0A3Q2P977_FUNHE</name>
<evidence type="ECO:0000313" key="3">
    <source>
        <dbReference type="Proteomes" id="UP000265000"/>
    </source>
</evidence>
<proteinExistence type="predicted"/>
<dbReference type="AlphaFoldDB" id="A0A3Q2P977"/>
<dbReference type="GeneTree" id="ENSGT00940000178130"/>
<accession>A0A3Q2P977</accession>
<keyword evidence="3" id="KW-1185">Reference proteome</keyword>